<keyword evidence="1" id="KW-1133">Transmembrane helix</keyword>
<keyword evidence="1" id="KW-0472">Membrane</keyword>
<feature type="transmembrane region" description="Helical" evidence="1">
    <location>
        <begin position="73"/>
        <end position="96"/>
    </location>
</feature>
<evidence type="ECO:0000313" key="3">
    <source>
        <dbReference type="Proteomes" id="UP001589813"/>
    </source>
</evidence>
<feature type="transmembrane region" description="Helical" evidence="1">
    <location>
        <begin position="6"/>
        <end position="28"/>
    </location>
</feature>
<evidence type="ECO:0000256" key="1">
    <source>
        <dbReference type="SAM" id="Phobius"/>
    </source>
</evidence>
<organism evidence="2 3">
    <name type="scientific">Rheinheimera tilapiae</name>
    <dbReference type="NCBI Taxonomy" id="875043"/>
    <lineage>
        <taxon>Bacteria</taxon>
        <taxon>Pseudomonadati</taxon>
        <taxon>Pseudomonadota</taxon>
        <taxon>Gammaproteobacteria</taxon>
        <taxon>Chromatiales</taxon>
        <taxon>Chromatiaceae</taxon>
        <taxon>Rheinheimera</taxon>
    </lineage>
</organism>
<comment type="caution">
    <text evidence="2">The sequence shown here is derived from an EMBL/GenBank/DDBJ whole genome shotgun (WGS) entry which is preliminary data.</text>
</comment>
<evidence type="ECO:0000313" key="2">
    <source>
        <dbReference type="EMBL" id="MFC0049683.1"/>
    </source>
</evidence>
<reference evidence="2 3" key="1">
    <citation type="submission" date="2024-09" db="EMBL/GenBank/DDBJ databases">
        <authorList>
            <person name="Sun Q."/>
            <person name="Mori K."/>
        </authorList>
    </citation>
    <scope>NUCLEOTIDE SEQUENCE [LARGE SCALE GENOMIC DNA]</scope>
    <source>
        <strain evidence="2 3">KCTC 23315</strain>
    </source>
</reference>
<feature type="transmembrane region" description="Helical" evidence="1">
    <location>
        <begin position="40"/>
        <end position="61"/>
    </location>
</feature>
<protein>
    <submittedName>
        <fullName evidence="2">Uncharacterized protein</fullName>
    </submittedName>
</protein>
<dbReference type="RefSeq" id="WP_377246007.1">
    <property type="nucleotide sequence ID" value="NZ_JBHLXP010000004.1"/>
</dbReference>
<sequence>MQTIITAIFFLAAVVLLLATVLAPVYLVCKSLQQLYPRYFPWPAWRWTLICLLLALGYSIWQQSFSDIWLLTQSLLIGSLGSASVLLPLAGLWCWWQSRKQVSSR</sequence>
<dbReference type="Proteomes" id="UP001589813">
    <property type="component" value="Unassembled WGS sequence"/>
</dbReference>
<dbReference type="EMBL" id="JBHLXP010000004">
    <property type="protein sequence ID" value="MFC0049683.1"/>
    <property type="molecule type" value="Genomic_DNA"/>
</dbReference>
<accession>A0ABV6BFN6</accession>
<gene>
    <name evidence="2" type="ORF">ACFFJP_15400</name>
</gene>
<proteinExistence type="predicted"/>
<keyword evidence="3" id="KW-1185">Reference proteome</keyword>
<keyword evidence="1" id="KW-0812">Transmembrane</keyword>
<name>A0ABV6BFN6_9GAMM</name>